<dbReference type="Proteomes" id="UP000030003">
    <property type="component" value="Unassembled WGS sequence"/>
</dbReference>
<feature type="signal peptide" evidence="1">
    <location>
        <begin position="1"/>
        <end position="22"/>
    </location>
</feature>
<dbReference type="InterPro" id="IPR036514">
    <property type="entry name" value="SGNH_hydro_sf"/>
</dbReference>
<name>A0A0A0MB21_9GAMM</name>
<dbReference type="PROSITE" id="PS51257">
    <property type="entry name" value="PROKAR_LIPOPROTEIN"/>
    <property type="match status" value="1"/>
</dbReference>
<evidence type="ECO:0000256" key="1">
    <source>
        <dbReference type="SAM" id="SignalP"/>
    </source>
</evidence>
<dbReference type="SUPFAM" id="SSF52266">
    <property type="entry name" value="SGNH hydrolase"/>
    <property type="match status" value="1"/>
</dbReference>
<proteinExistence type="predicted"/>
<dbReference type="eggNOG" id="COG2755">
    <property type="taxonomic scope" value="Bacteria"/>
</dbReference>
<comment type="caution">
    <text evidence="2">The sequence shown here is derived from an EMBL/GenBank/DDBJ whole genome shotgun (WGS) entry which is preliminary data.</text>
</comment>
<feature type="chain" id="PRO_5001966681" description="SGNH/GDSL hydrolase family protein" evidence="1">
    <location>
        <begin position="23"/>
        <end position="274"/>
    </location>
</feature>
<evidence type="ECO:0008006" key="4">
    <source>
        <dbReference type="Google" id="ProtNLM"/>
    </source>
</evidence>
<dbReference type="OrthoDB" id="9792428at2"/>
<keyword evidence="3" id="KW-1185">Reference proteome</keyword>
<protein>
    <recommendedName>
        <fullName evidence="4">SGNH/GDSL hydrolase family protein</fullName>
    </recommendedName>
</protein>
<evidence type="ECO:0000313" key="2">
    <source>
        <dbReference type="EMBL" id="KGO98506.1"/>
    </source>
</evidence>
<keyword evidence="1" id="KW-0732">Signal</keyword>
<dbReference type="RefSeq" id="WP_027070350.1">
    <property type="nucleotide sequence ID" value="NZ_AUHT01000012.1"/>
</dbReference>
<dbReference type="Gene3D" id="3.40.50.1110">
    <property type="entry name" value="SGNH hydrolase"/>
    <property type="match status" value="1"/>
</dbReference>
<evidence type="ECO:0000313" key="3">
    <source>
        <dbReference type="Proteomes" id="UP000030003"/>
    </source>
</evidence>
<gene>
    <name evidence="2" type="ORF">N791_01715</name>
</gene>
<dbReference type="EMBL" id="AVBH01000074">
    <property type="protein sequence ID" value="KGO98506.1"/>
    <property type="molecule type" value="Genomic_DNA"/>
</dbReference>
<dbReference type="STRING" id="1385515.GCA_000423325_02345"/>
<reference evidence="2 3" key="1">
    <citation type="submission" date="2013-08" db="EMBL/GenBank/DDBJ databases">
        <title>Genomic analysis of Lysobacter defluvii.</title>
        <authorList>
            <person name="Wang Q."/>
            <person name="Wang G."/>
        </authorList>
    </citation>
    <scope>NUCLEOTIDE SEQUENCE [LARGE SCALE GENOMIC DNA]</scope>
    <source>
        <strain evidence="2 3">IMMIB APB-9</strain>
    </source>
</reference>
<sequence>MSVLAMRAALVALLFLSLGACHAPVRQEQPARVLFVGNSLTYFGNVPAIYSALAAANGEPADADMIVQGGATLAQRVADHSVGDALAGRRYTALVLQERGGDLLCAFGPDSCADSRHAIRNLSDLASRNGVRVVLLGTYQSHPAASQRLVEAEAQAADEAGIAYVEVSETLRRLRNVQPELDWFAADGMHPGKDLALLNAVLVYRALHGALPAPGPLMVKAPIYGSDSGLEASLRPADAPPPRPGTPMVVQYPARTMEALLAHNGPLPHAWSPP</sequence>
<dbReference type="AlphaFoldDB" id="A0A0A0MB21"/>
<dbReference type="GO" id="GO:0016788">
    <property type="term" value="F:hydrolase activity, acting on ester bonds"/>
    <property type="evidence" value="ECO:0007669"/>
    <property type="project" value="UniProtKB-ARBA"/>
</dbReference>
<accession>A0A0A0MB21</accession>
<organism evidence="2 3">
    <name type="scientific">Lysobacter defluvii IMMIB APB-9 = DSM 18482</name>
    <dbReference type="NCBI Taxonomy" id="1385515"/>
    <lineage>
        <taxon>Bacteria</taxon>
        <taxon>Pseudomonadati</taxon>
        <taxon>Pseudomonadota</taxon>
        <taxon>Gammaproteobacteria</taxon>
        <taxon>Lysobacterales</taxon>
        <taxon>Lysobacteraceae</taxon>
        <taxon>Novilysobacter</taxon>
    </lineage>
</organism>